<protein>
    <submittedName>
        <fullName evidence="2">Uncharacterized protein</fullName>
    </submittedName>
</protein>
<feature type="region of interest" description="Disordered" evidence="1">
    <location>
        <begin position="1"/>
        <end position="38"/>
    </location>
</feature>
<reference evidence="2" key="1">
    <citation type="submission" date="2018-05" db="EMBL/GenBank/DDBJ databases">
        <authorList>
            <person name="Lanie J.A."/>
            <person name="Ng W.-L."/>
            <person name="Kazmierczak K.M."/>
            <person name="Andrzejewski T.M."/>
            <person name="Davidsen T.M."/>
            <person name="Wayne K.J."/>
            <person name="Tettelin H."/>
            <person name="Glass J.I."/>
            <person name="Rusch D."/>
            <person name="Podicherti R."/>
            <person name="Tsui H.-C.T."/>
            <person name="Winkler M.E."/>
        </authorList>
    </citation>
    <scope>NUCLEOTIDE SEQUENCE</scope>
</reference>
<accession>A0A382KQI0</accession>
<evidence type="ECO:0000256" key="1">
    <source>
        <dbReference type="SAM" id="MobiDB-lite"/>
    </source>
</evidence>
<proteinExistence type="predicted"/>
<gene>
    <name evidence="2" type="ORF">METZ01_LOCUS279692</name>
</gene>
<feature type="compositionally biased region" description="Low complexity" evidence="1">
    <location>
        <begin position="1"/>
        <end position="28"/>
    </location>
</feature>
<organism evidence="2">
    <name type="scientific">marine metagenome</name>
    <dbReference type="NCBI Taxonomy" id="408172"/>
    <lineage>
        <taxon>unclassified sequences</taxon>
        <taxon>metagenomes</taxon>
        <taxon>ecological metagenomes</taxon>
    </lineage>
</organism>
<dbReference type="AlphaFoldDB" id="A0A382KQI0"/>
<sequence>MLELDAPAPITATTSSSTSALAPSTSNAGHRLSISHQQLKRTVEDTTLRVDLVDGHLRRLSPDRSFDPWARDGHQQTYAYRLCLIDRSRGAATLVRAATEPCQTQ</sequence>
<evidence type="ECO:0000313" key="2">
    <source>
        <dbReference type="EMBL" id="SVC26838.1"/>
    </source>
</evidence>
<dbReference type="EMBL" id="UINC01082248">
    <property type="protein sequence ID" value="SVC26838.1"/>
    <property type="molecule type" value="Genomic_DNA"/>
</dbReference>
<name>A0A382KQI0_9ZZZZ</name>